<dbReference type="AlphaFoldDB" id="A0A653E2K8"/>
<feature type="chain" id="PRO_5025052993" description="DUF3465 domain-containing protein" evidence="1">
    <location>
        <begin position="19"/>
        <end position="145"/>
    </location>
</feature>
<dbReference type="InterPro" id="IPR021856">
    <property type="entry name" value="DUF3465"/>
</dbReference>
<evidence type="ECO:0008006" key="3">
    <source>
        <dbReference type="Google" id="ProtNLM"/>
    </source>
</evidence>
<reference evidence="2" key="1">
    <citation type="submission" date="2019-02" db="EMBL/GenBank/DDBJ databases">
        <authorList>
            <consortium name="Genoscope - CEA"/>
            <person name="William W."/>
        </authorList>
    </citation>
    <scope>NUCLEOTIDE SEQUENCE [LARGE SCALE GENOMIC DNA]</scope>
    <source>
        <strain evidence="2">YSy11</strain>
    </source>
</reference>
<sequence>MKKIIYLIAVAALAFVVAQEQGLQIPGLSSAPTGGESAVAQAYADQRSDVQVQGQGVVIKVLKDDTRGSQHQRFLMRVGSNGPVVLVAHNIDLAPRVSGLREGDTVGFAGEYEWNDKGGVIHWTHRDPRGRHEDGWLQHMGKTYQ</sequence>
<proteinExistence type="predicted"/>
<gene>
    <name evidence="2" type="ORF">PMYSY11_1914</name>
</gene>
<dbReference type="Pfam" id="PF11948">
    <property type="entry name" value="DUF3465"/>
    <property type="match status" value="1"/>
</dbReference>
<organism evidence="2">
    <name type="scientific">Pseudomonas marincola</name>
    <dbReference type="NCBI Taxonomy" id="437900"/>
    <lineage>
        <taxon>Bacteria</taxon>
        <taxon>Pseudomonadati</taxon>
        <taxon>Pseudomonadota</taxon>
        <taxon>Gammaproteobacteria</taxon>
        <taxon>Pseudomonadales</taxon>
        <taxon>Pseudomonadaceae</taxon>
        <taxon>Pseudomonas</taxon>
    </lineage>
</organism>
<dbReference type="EMBL" id="LR215729">
    <property type="protein sequence ID" value="VEV96960.1"/>
    <property type="molecule type" value="Genomic_DNA"/>
</dbReference>
<evidence type="ECO:0000313" key="2">
    <source>
        <dbReference type="EMBL" id="VEV96960.1"/>
    </source>
</evidence>
<feature type="signal peptide" evidence="1">
    <location>
        <begin position="1"/>
        <end position="18"/>
    </location>
</feature>
<accession>A0A653E2K8</accession>
<protein>
    <recommendedName>
        <fullName evidence="3">DUF3465 domain-containing protein</fullName>
    </recommendedName>
</protein>
<keyword evidence="1" id="KW-0732">Signal</keyword>
<dbReference type="RefSeq" id="WP_150548123.1">
    <property type="nucleotide sequence ID" value="NZ_LR215729.2"/>
</dbReference>
<evidence type="ECO:0000256" key="1">
    <source>
        <dbReference type="SAM" id="SignalP"/>
    </source>
</evidence>
<name>A0A653E2K8_9PSED</name>